<comment type="caution">
    <text evidence="5">The sequence shown here is derived from an EMBL/GenBank/DDBJ whole genome shotgun (WGS) entry which is preliminary data.</text>
</comment>
<feature type="binding site" evidence="4">
    <location>
        <position position="157"/>
    </location>
    <ligand>
        <name>a divalent metal cation</name>
        <dbReference type="ChEBI" id="CHEBI:60240"/>
        <label>2</label>
    </ligand>
</feature>
<dbReference type="InterPro" id="IPR018228">
    <property type="entry name" value="DNase_TatD-rel_CS"/>
</dbReference>
<comment type="similarity">
    <text evidence="1">Belongs to the metallo-dependent hydrolases superfamily. TatD-type hydrolase family.</text>
</comment>
<feature type="binding site" evidence="4">
    <location>
        <position position="205"/>
    </location>
    <ligand>
        <name>a divalent metal cation</name>
        <dbReference type="ChEBI" id="CHEBI:60240"/>
        <label>1</label>
    </ligand>
</feature>
<dbReference type="Gene3D" id="3.20.20.140">
    <property type="entry name" value="Metal-dependent hydrolases"/>
    <property type="match status" value="1"/>
</dbReference>
<dbReference type="PANTHER" id="PTHR46317">
    <property type="entry name" value="HYDROLASE OF PHP SUPERFAMILY-RELATED PROTEIN"/>
    <property type="match status" value="1"/>
</dbReference>
<dbReference type="PANTHER" id="PTHR46317:SF1">
    <property type="entry name" value="HYDROLASE, TATD FAMILY"/>
    <property type="match status" value="1"/>
</dbReference>
<feature type="binding site" evidence="4">
    <location>
        <position position="91"/>
    </location>
    <ligand>
        <name>a divalent metal cation</name>
        <dbReference type="ChEBI" id="CHEBI:60240"/>
        <label>1</label>
    </ligand>
</feature>
<organism evidence="5 6">
    <name type="scientific">Neobacillus thermocopriae</name>
    <dbReference type="NCBI Taxonomy" id="1215031"/>
    <lineage>
        <taxon>Bacteria</taxon>
        <taxon>Bacillati</taxon>
        <taxon>Bacillota</taxon>
        <taxon>Bacilli</taxon>
        <taxon>Bacillales</taxon>
        <taxon>Bacillaceae</taxon>
        <taxon>Neobacillus</taxon>
    </lineage>
</organism>
<evidence type="ECO:0000256" key="1">
    <source>
        <dbReference type="ARBA" id="ARBA00009275"/>
    </source>
</evidence>
<evidence type="ECO:0000313" key="6">
    <source>
        <dbReference type="Proteomes" id="UP000481621"/>
    </source>
</evidence>
<dbReference type="EMBL" id="JAAIUV010000005">
    <property type="protein sequence ID" value="NEX78200.1"/>
    <property type="molecule type" value="Genomic_DNA"/>
</dbReference>
<dbReference type="AlphaFoldDB" id="A0A6B3TPH7"/>
<feature type="binding site" evidence="4">
    <location>
        <position position="9"/>
    </location>
    <ligand>
        <name>a divalent metal cation</name>
        <dbReference type="ChEBI" id="CHEBI:60240"/>
        <label>1</label>
    </ligand>
</feature>
<evidence type="ECO:0000313" key="5">
    <source>
        <dbReference type="EMBL" id="NEX78200.1"/>
    </source>
</evidence>
<feature type="binding site" evidence="4">
    <location>
        <position position="7"/>
    </location>
    <ligand>
        <name>a divalent metal cation</name>
        <dbReference type="ChEBI" id="CHEBI:60240"/>
        <label>1</label>
    </ligand>
</feature>
<reference evidence="5" key="1">
    <citation type="submission" date="2020-02" db="EMBL/GenBank/DDBJ databases">
        <title>Bacillus sedimentmangrovi sp. nov., isolated from sediment of the mangrove ecosystem.</title>
        <authorList>
            <person name="Liu G."/>
        </authorList>
    </citation>
    <scope>NUCLEOTIDE SEQUENCE [LARGE SCALE GENOMIC DNA]</scope>
    <source>
        <strain evidence="5">SgZ-7</strain>
    </source>
</reference>
<dbReference type="RefSeq" id="WP_163250716.1">
    <property type="nucleotide sequence ID" value="NZ_JAAIUV010000005.1"/>
</dbReference>
<dbReference type="CDD" id="cd01310">
    <property type="entry name" value="TatD_DNAse"/>
    <property type="match status" value="1"/>
</dbReference>
<keyword evidence="2 4" id="KW-0479">Metal-binding</keyword>
<accession>A0A6B3TPH7</accession>
<dbReference type="Pfam" id="PF01026">
    <property type="entry name" value="TatD_DNase"/>
    <property type="match status" value="1"/>
</dbReference>
<keyword evidence="3 5" id="KW-0378">Hydrolase</keyword>
<evidence type="ECO:0000256" key="4">
    <source>
        <dbReference type="PIRSR" id="PIRSR005902-1"/>
    </source>
</evidence>
<proteinExistence type="inferred from homology"/>
<dbReference type="SUPFAM" id="SSF51556">
    <property type="entry name" value="Metallo-dependent hydrolases"/>
    <property type="match status" value="1"/>
</dbReference>
<evidence type="ECO:0000256" key="3">
    <source>
        <dbReference type="ARBA" id="ARBA00022801"/>
    </source>
</evidence>
<dbReference type="GO" id="GO:0046872">
    <property type="term" value="F:metal ion binding"/>
    <property type="evidence" value="ECO:0007669"/>
    <property type="project" value="UniProtKB-KW"/>
</dbReference>
<dbReference type="Proteomes" id="UP000481621">
    <property type="component" value="Unassembled WGS sequence"/>
</dbReference>
<dbReference type="PROSITE" id="PS01137">
    <property type="entry name" value="TATD_1"/>
    <property type="match status" value="1"/>
</dbReference>
<dbReference type="InterPro" id="IPR001130">
    <property type="entry name" value="TatD-like"/>
</dbReference>
<keyword evidence="6" id="KW-1185">Reference proteome</keyword>
<dbReference type="PIRSF" id="PIRSF005902">
    <property type="entry name" value="DNase_TatD"/>
    <property type="match status" value="1"/>
</dbReference>
<sequence length="256" mass="30011">MKIIDAHIHLDRYEDKEIESMLKKADWLEALVSVSFDLHSCKRNLRLNKTYSKVKPAFGFHPEQSLPNERELTKLMEWMTQHKEEMIAVGEVGLPYYLRKDGKVSAPEYGQYLELLETFLVLAKKWEKPIVLHAVYDDAPIVCDLLEKHNITKAHFHWFKGGQKTVKRMISNGYYISVTPEILYKEKIQQLAKSYPLEQIMVETDGPWPFDGPFTGQKTHPNMIKYSISTLAKIKKQSEKEVSEQIYKNTRVFYRL</sequence>
<evidence type="ECO:0000256" key="2">
    <source>
        <dbReference type="ARBA" id="ARBA00022723"/>
    </source>
</evidence>
<protein>
    <submittedName>
        <fullName evidence="5">TatD family hydrolase</fullName>
    </submittedName>
</protein>
<dbReference type="InterPro" id="IPR032466">
    <property type="entry name" value="Metal_Hydrolase"/>
</dbReference>
<dbReference type="GO" id="GO:0016788">
    <property type="term" value="F:hydrolase activity, acting on ester bonds"/>
    <property type="evidence" value="ECO:0007669"/>
    <property type="project" value="InterPro"/>
</dbReference>
<feature type="binding site" evidence="4">
    <location>
        <position position="133"/>
    </location>
    <ligand>
        <name>a divalent metal cation</name>
        <dbReference type="ChEBI" id="CHEBI:60240"/>
        <label>2</label>
    </ligand>
</feature>
<gene>
    <name evidence="5" type="ORF">G4Z05_04750</name>
</gene>
<name>A0A6B3TPH7_9BACI</name>